<accession>A0ABS1GA75</accession>
<keyword evidence="2" id="KW-1185">Reference proteome</keyword>
<dbReference type="Proteomes" id="UP000760407">
    <property type="component" value="Unassembled WGS sequence"/>
</dbReference>
<dbReference type="RefSeq" id="WP_200150936.1">
    <property type="nucleotide sequence ID" value="NZ_JACTRU010000003.1"/>
</dbReference>
<dbReference type="EMBL" id="JACTSG010000001">
    <property type="protein sequence ID" value="MBK2301707.1"/>
    <property type="molecule type" value="Genomic_DNA"/>
</dbReference>
<reference evidence="1 2" key="1">
    <citation type="submission" date="2020-08" db="EMBL/GenBank/DDBJ databases">
        <title>Comparative genomics of Francisella species.</title>
        <authorList>
            <person name="Sahl J."/>
            <person name="Sjodin A."/>
            <person name="Wagner D."/>
            <person name="Forsman M."/>
        </authorList>
    </citation>
    <scope>NUCLEOTIDE SEQUENCE [LARGE SCALE GENOMIC DNA]</scope>
    <source>
        <strain evidence="1 2">F1093</strain>
    </source>
</reference>
<organism evidence="1 2">
    <name type="scientific">Francisella philomiragia</name>
    <dbReference type="NCBI Taxonomy" id="28110"/>
    <lineage>
        <taxon>Bacteria</taxon>
        <taxon>Pseudomonadati</taxon>
        <taxon>Pseudomonadota</taxon>
        <taxon>Gammaproteobacteria</taxon>
        <taxon>Thiotrichales</taxon>
        <taxon>Francisellaceae</taxon>
        <taxon>Francisella</taxon>
    </lineage>
</organism>
<comment type="caution">
    <text evidence="1">The sequence shown here is derived from an EMBL/GenBank/DDBJ whole genome shotgun (WGS) entry which is preliminary data.</text>
</comment>
<evidence type="ECO:0000313" key="2">
    <source>
        <dbReference type="Proteomes" id="UP000760407"/>
    </source>
</evidence>
<name>A0ABS1GA75_9GAMM</name>
<evidence type="ECO:0000313" key="1">
    <source>
        <dbReference type="EMBL" id="MBK2301707.1"/>
    </source>
</evidence>
<proteinExistence type="predicted"/>
<protein>
    <submittedName>
        <fullName evidence="1">Uncharacterized protein</fullName>
    </submittedName>
</protein>
<sequence length="98" mass="11388">MFKKQEEQREIIRFSIKEYIKLNNSYNHGIGVDAAINRILDTDSINQFIINFVNNEDDIFLGNETISLDNALDNVYSPKKCLHLNLKKRVFSTILITP</sequence>
<gene>
    <name evidence="1" type="ORF">IBE52_02165</name>
</gene>